<organism evidence="1 2">
    <name type="scientific">Mycoplasma haemocanis (strain Illinois)</name>
    <dbReference type="NCBI Taxonomy" id="1111676"/>
    <lineage>
        <taxon>Bacteria</taxon>
        <taxon>Bacillati</taxon>
        <taxon>Mycoplasmatota</taxon>
        <taxon>Mollicutes</taxon>
        <taxon>Mycoplasmataceae</taxon>
        <taxon>Mycoplasma</taxon>
    </lineage>
</organism>
<dbReference type="HOGENOM" id="CLU_1081051_0_0_14"/>
<protein>
    <submittedName>
        <fullName evidence="1">Uncharacterized protein</fullName>
    </submittedName>
</protein>
<sequence>MTPIKNGAEHLTTQLDHFSKKGYNVGIDVKEWVSRNFNKVKIKNGATKIYENLKSGYEKASSFTKGASSTLKNFFEKWDENRETMHIVFKSVGNSFSILKGLVSSSSAGESKIKILFEVLAHEKFKDFAGAVGSLTSKNPNLFSQLKGDDVHDVLTAFRQEPDEVTGILKSLSEKEANTVGREELIQALKLQSLIGKAIDLSNKVKTLIGTNPEEAKKLKTQVEKIIQELEAIIKSQETQAAK</sequence>
<dbReference type="KEGG" id="mhe:MHC_06017"/>
<gene>
    <name evidence="1" type="ordered locus">MHC_06017</name>
</gene>
<proteinExistence type="predicted"/>
<dbReference type="EMBL" id="CP003199">
    <property type="protein sequence ID" value="AFM45077.1"/>
    <property type="molecule type" value="Genomic_DNA"/>
</dbReference>
<dbReference type="Proteomes" id="UP000009135">
    <property type="component" value="Chromosome"/>
</dbReference>
<evidence type="ECO:0000313" key="1">
    <source>
        <dbReference type="EMBL" id="AFM45077.1"/>
    </source>
</evidence>
<evidence type="ECO:0000313" key="2">
    <source>
        <dbReference type="Proteomes" id="UP000009135"/>
    </source>
</evidence>
<dbReference type="STRING" id="1111676.MHC_06017"/>
<name>I6QQY8_MYCHN</name>
<reference evidence="1 2" key="1">
    <citation type="journal article" date="2012" name="J. Bacteriol.">
        <title>Complete genome sequence of Mycoplasma haemocanis strain Illinois.</title>
        <authorList>
            <person name="do Nascimento N.C."/>
            <person name="Guimaraes A.M."/>
            <person name="Santos A.P."/>
            <person name="Sanmiguel P.J."/>
            <person name="Messick J.B."/>
        </authorList>
    </citation>
    <scope>NUCLEOTIDE SEQUENCE [LARGE SCALE GENOMIC DNA]</scope>
    <source>
        <strain evidence="1 2">Illinois</strain>
    </source>
</reference>
<dbReference type="AlphaFoldDB" id="I6QQY8"/>
<keyword evidence="2" id="KW-1185">Reference proteome</keyword>
<accession>I6QQY8</accession>